<dbReference type="InterPro" id="IPR007627">
    <property type="entry name" value="RNA_pol_sigma70_r2"/>
</dbReference>
<protein>
    <recommendedName>
        <fullName evidence="1">RNA polymerase sigma-70 region 2 domain-containing protein</fullName>
    </recommendedName>
</protein>
<evidence type="ECO:0000313" key="2">
    <source>
        <dbReference type="EMBL" id="MCH5596874.1"/>
    </source>
</evidence>
<gene>
    <name evidence="2" type="ORF">MKP09_02505</name>
</gene>
<dbReference type="RefSeq" id="WP_240826286.1">
    <property type="nucleotide sequence ID" value="NZ_JAKWBL010000001.1"/>
</dbReference>
<organism evidence="2 3">
    <name type="scientific">Niabella ginsengisoli</name>
    <dbReference type="NCBI Taxonomy" id="522298"/>
    <lineage>
        <taxon>Bacteria</taxon>
        <taxon>Pseudomonadati</taxon>
        <taxon>Bacteroidota</taxon>
        <taxon>Chitinophagia</taxon>
        <taxon>Chitinophagales</taxon>
        <taxon>Chitinophagaceae</taxon>
        <taxon>Niabella</taxon>
    </lineage>
</organism>
<evidence type="ECO:0000259" key="1">
    <source>
        <dbReference type="Pfam" id="PF04542"/>
    </source>
</evidence>
<keyword evidence="3" id="KW-1185">Reference proteome</keyword>
<evidence type="ECO:0000313" key="3">
    <source>
        <dbReference type="Proteomes" id="UP001202248"/>
    </source>
</evidence>
<dbReference type="EMBL" id="JAKWBL010000001">
    <property type="protein sequence ID" value="MCH5596874.1"/>
    <property type="molecule type" value="Genomic_DNA"/>
</dbReference>
<dbReference type="InterPro" id="IPR013325">
    <property type="entry name" value="RNA_pol_sigma_r2"/>
</dbReference>
<proteinExistence type="predicted"/>
<dbReference type="Gene3D" id="1.10.1740.10">
    <property type="match status" value="1"/>
</dbReference>
<name>A0ABS9SET1_9BACT</name>
<reference evidence="2 3" key="1">
    <citation type="submission" date="2022-02" db="EMBL/GenBank/DDBJ databases">
        <authorList>
            <person name="Min J."/>
        </authorList>
    </citation>
    <scope>NUCLEOTIDE SEQUENCE [LARGE SCALE GENOMIC DNA]</scope>
    <source>
        <strain evidence="2 3">GR10-1</strain>
    </source>
</reference>
<sequence length="52" mass="6238">MIADGNEWAFRQLYDHYHQRIYSIGYYFTQSDAIAQDITQDVFLKFGKKETN</sequence>
<accession>A0ABS9SET1</accession>
<comment type="caution">
    <text evidence="2">The sequence shown here is derived from an EMBL/GenBank/DDBJ whole genome shotgun (WGS) entry which is preliminary data.</text>
</comment>
<dbReference type="SUPFAM" id="SSF88946">
    <property type="entry name" value="Sigma2 domain of RNA polymerase sigma factors"/>
    <property type="match status" value="1"/>
</dbReference>
<dbReference type="Proteomes" id="UP001202248">
    <property type="component" value="Unassembled WGS sequence"/>
</dbReference>
<dbReference type="Pfam" id="PF04542">
    <property type="entry name" value="Sigma70_r2"/>
    <property type="match status" value="1"/>
</dbReference>
<feature type="domain" description="RNA polymerase sigma-70 region 2" evidence="1">
    <location>
        <begin position="13"/>
        <end position="46"/>
    </location>
</feature>